<dbReference type="GO" id="GO:2000641">
    <property type="term" value="P:regulation of early endosome to late endosome transport"/>
    <property type="evidence" value="ECO:0007669"/>
    <property type="project" value="InterPro"/>
</dbReference>
<name>A0A8K1FPP1_PYTOL</name>
<keyword evidence="4" id="KW-1185">Reference proteome</keyword>
<evidence type="ECO:0000313" key="4">
    <source>
        <dbReference type="Proteomes" id="UP000794436"/>
    </source>
</evidence>
<dbReference type="GO" id="GO:0007032">
    <property type="term" value="P:endosome organization"/>
    <property type="evidence" value="ECO:0007669"/>
    <property type="project" value="InterPro"/>
</dbReference>
<dbReference type="SUPFAM" id="SSF55856">
    <property type="entry name" value="Cytochrome b5-like heme/steroid binding domain"/>
    <property type="match status" value="1"/>
</dbReference>
<feature type="compositionally biased region" description="Acidic residues" evidence="1">
    <location>
        <begin position="899"/>
        <end position="909"/>
    </location>
</feature>
<dbReference type="InterPro" id="IPR036400">
    <property type="entry name" value="Cyt_B5-like_heme/steroid_sf"/>
</dbReference>
<dbReference type="InterPro" id="IPR001199">
    <property type="entry name" value="Cyt_B5-like_heme/steroid-bd"/>
</dbReference>
<dbReference type="Gene3D" id="3.10.120.10">
    <property type="entry name" value="Cytochrome b5-like heme/steroid binding domain"/>
    <property type="match status" value="1"/>
</dbReference>
<dbReference type="Pfam" id="PF19432">
    <property type="entry name" value="RME-8_N"/>
    <property type="match status" value="1"/>
</dbReference>
<feature type="region of interest" description="Disordered" evidence="1">
    <location>
        <begin position="644"/>
        <end position="675"/>
    </location>
</feature>
<accession>A0A8K1FPP1</accession>
<dbReference type="GO" id="GO:0010008">
    <property type="term" value="C:endosome membrane"/>
    <property type="evidence" value="ECO:0007669"/>
    <property type="project" value="TreeGrafter"/>
</dbReference>
<dbReference type="OrthoDB" id="69656at2759"/>
<feature type="domain" description="Cytochrome b5 heme-binding" evidence="2">
    <location>
        <begin position="1118"/>
        <end position="1194"/>
    </location>
</feature>
<sequence length="1203" mass="137195">MVSSVAQPEGENGFIAQYLATQISWWGSYRRILAISCSHVETYNPDDFCCTSQWLLTELVNVEIAQDPHQFVLIFERSRFRSIKVRFQCHARSHFLAVLQTIRRQYVFRPVFANSPESRRKHYRCSLHYADKSYEHVLFQIGSVGMSLIDENGRKLLCIPYEHVQRLAVSVAHPEGFVVSTFFHERLFLCKARDECVDSIVAAARPLGIELKIQESSLNRQLLRLRNSQLLDNPSAVCFEVEKIVHETMVAQPIQLIFQGSAMVEVHRKLRSVVHWPYESLLNVVRSDNDPSTVILQFVLEEELILHVESSDQFIAVLMLICREAGCKHVELTPSKLNEDYFYYPHRAEQHQETAGGVMGMFFLRRIIQAHSPDDDPVSVDYSFAHQQNQWMARQRQEKKRLQARATNSYQLEAVESQFALELSTITLNDHVNLNLALDEFIANVPLDGVTDRCNPHVLNKTIDILVQHLITLASSLQPFSTSVAESVIVTLQALSRLTLSPQAVYPIRLIPRFLDVLHELLLRQHFLTSYWCLRLLQCFFEPRRDLDASRERAQALRHLMDNKLLLFTILDLIPTKSAHSTHSAGHWMREPNLNDENQPLDQTALFTKEERLEKDMNILTYEALFTLHHVLVYLHVKERSMATASSKSRNEREGPPSRRHWAETINLDTPDNSNRNGNDMGMLYLDWNVATRAKQEIGDKLTEKYQFLMDAVVDVRLARSSQTIVALIYFLINTIEHERRHPKESVKSESLPPVPETPRQHTPIVLYVEDDVAYRRRRESSPLRRSSLDDDTSTTPTATTEEDRIAKQHERTIDELCAFLECYQADVKSLDNRSQLFPEQHTILVPLNDFRHPPSSSSSLASLGYDDSLFFDASSGGALFQKKPPSSGNLRLEHLEPSESEESDDDFVAEYPPPPTAQRGNKENRRPPVTIGSRLLPANRPLPTIRSDESEGSSLGPAPRLVDTASKRTTSSTTTERGRSRHYSLGKQPNPFGSQRNFERFDIPNKRNDRVFEGIALAADSPKKATPLVDDIRPQAQREKKIRSREKGRGRAQSVAAVDRSSTHTCDACIGCNDVCQNDGCFFCAEKEYQLRCAYGSNNSNRSIPTSQTSNSSFGVDRTYSSCEVKRHRTARSCWVIVKGYVYDVTDLLGVHSGGAKALLKAAASGKDCEDIMRKHPSSARKILENYRLGEFYRCEKRTLMM</sequence>
<dbReference type="AlphaFoldDB" id="A0A8K1FPP1"/>
<dbReference type="GO" id="GO:0006898">
    <property type="term" value="P:receptor-mediated endocytosis"/>
    <property type="evidence" value="ECO:0007669"/>
    <property type="project" value="TreeGrafter"/>
</dbReference>
<protein>
    <recommendedName>
        <fullName evidence="2">Cytochrome b5 heme-binding domain-containing protein</fullName>
    </recommendedName>
</protein>
<dbReference type="Pfam" id="PF00173">
    <property type="entry name" value="Cyt-b5"/>
    <property type="match status" value="1"/>
</dbReference>
<dbReference type="InterPro" id="IPR044978">
    <property type="entry name" value="GRV2/DNAJC13"/>
</dbReference>
<dbReference type="EMBL" id="SPLM01000002">
    <property type="protein sequence ID" value="TMW68564.1"/>
    <property type="molecule type" value="Genomic_DNA"/>
</dbReference>
<dbReference type="SMART" id="SM01117">
    <property type="entry name" value="Cyt-b5"/>
    <property type="match status" value="1"/>
</dbReference>
<feature type="region of interest" description="Disordered" evidence="1">
    <location>
        <begin position="1024"/>
        <end position="1057"/>
    </location>
</feature>
<dbReference type="PANTHER" id="PTHR36983">
    <property type="entry name" value="DNAJ HOMOLOG SUBFAMILY C MEMBER 13"/>
    <property type="match status" value="1"/>
</dbReference>
<organism evidence="3 4">
    <name type="scientific">Pythium oligandrum</name>
    <name type="common">Mycoparasitic fungus</name>
    <dbReference type="NCBI Taxonomy" id="41045"/>
    <lineage>
        <taxon>Eukaryota</taxon>
        <taxon>Sar</taxon>
        <taxon>Stramenopiles</taxon>
        <taxon>Oomycota</taxon>
        <taxon>Peronosporomycetes</taxon>
        <taxon>Pythiales</taxon>
        <taxon>Pythiaceae</taxon>
        <taxon>Pythium</taxon>
    </lineage>
</organism>
<dbReference type="PROSITE" id="PS50255">
    <property type="entry name" value="CYTOCHROME_B5_2"/>
    <property type="match status" value="1"/>
</dbReference>
<evidence type="ECO:0000256" key="1">
    <source>
        <dbReference type="SAM" id="MobiDB-lite"/>
    </source>
</evidence>
<feature type="compositionally biased region" description="Basic and acidic residues" evidence="1">
    <location>
        <begin position="649"/>
        <end position="663"/>
    </location>
</feature>
<comment type="caution">
    <text evidence="3">The sequence shown here is derived from an EMBL/GenBank/DDBJ whole genome shotgun (WGS) entry which is preliminary data.</text>
</comment>
<dbReference type="PANTHER" id="PTHR36983:SF2">
    <property type="entry name" value="DNAJ HOMOLOG SUBFAMILY C MEMBER 13"/>
    <property type="match status" value="1"/>
</dbReference>
<gene>
    <name evidence="3" type="ORF">Poli38472_006032</name>
</gene>
<evidence type="ECO:0000313" key="3">
    <source>
        <dbReference type="EMBL" id="TMW68564.1"/>
    </source>
</evidence>
<dbReference type="InterPro" id="IPR045802">
    <property type="entry name" value="GRV2/DNAJC13_N"/>
</dbReference>
<evidence type="ECO:0000259" key="2">
    <source>
        <dbReference type="PROSITE" id="PS50255"/>
    </source>
</evidence>
<feature type="region of interest" description="Disordered" evidence="1">
    <location>
        <begin position="881"/>
        <end position="998"/>
    </location>
</feature>
<dbReference type="Proteomes" id="UP000794436">
    <property type="component" value="Unassembled WGS sequence"/>
</dbReference>
<reference evidence="3" key="1">
    <citation type="submission" date="2019-03" db="EMBL/GenBank/DDBJ databases">
        <title>Long read genome sequence of the mycoparasitic Pythium oligandrum ATCC 38472 isolated from sugarbeet rhizosphere.</title>
        <authorList>
            <person name="Gaulin E."/>
        </authorList>
    </citation>
    <scope>NUCLEOTIDE SEQUENCE</scope>
    <source>
        <strain evidence="3">ATCC 38472_TT</strain>
    </source>
</reference>
<feature type="compositionally biased region" description="Basic and acidic residues" evidence="1">
    <location>
        <begin position="1031"/>
        <end position="1050"/>
    </location>
</feature>
<feature type="compositionally biased region" description="Basic and acidic residues" evidence="1">
    <location>
        <begin position="780"/>
        <end position="789"/>
    </location>
</feature>
<proteinExistence type="predicted"/>
<feature type="region of interest" description="Disordered" evidence="1">
    <location>
        <begin position="778"/>
        <end position="807"/>
    </location>
</feature>